<dbReference type="OrthoDB" id="4249993at2"/>
<organism evidence="1 2">
    <name type="scientific">Amycolatopsis vastitatis</name>
    <dbReference type="NCBI Taxonomy" id="1905142"/>
    <lineage>
        <taxon>Bacteria</taxon>
        <taxon>Bacillati</taxon>
        <taxon>Actinomycetota</taxon>
        <taxon>Actinomycetes</taxon>
        <taxon>Pseudonocardiales</taxon>
        <taxon>Pseudonocardiaceae</taxon>
        <taxon>Amycolatopsis</taxon>
    </lineage>
</organism>
<dbReference type="EMBL" id="NMUL01000009">
    <property type="protein sequence ID" value="OXM68667.1"/>
    <property type="molecule type" value="Genomic_DNA"/>
</dbReference>
<evidence type="ECO:0000313" key="2">
    <source>
        <dbReference type="Proteomes" id="UP000215199"/>
    </source>
</evidence>
<dbReference type="Proteomes" id="UP000215199">
    <property type="component" value="Unassembled WGS sequence"/>
</dbReference>
<accession>A0A229TBN6</accession>
<gene>
    <name evidence="1" type="ORF">CF165_11285</name>
</gene>
<name>A0A229TBN6_9PSEU</name>
<comment type="caution">
    <text evidence="1">The sequence shown here is derived from an EMBL/GenBank/DDBJ whole genome shotgun (WGS) entry which is preliminary data.</text>
</comment>
<protein>
    <submittedName>
        <fullName evidence="1">Uncharacterized protein</fullName>
    </submittedName>
</protein>
<dbReference type="AlphaFoldDB" id="A0A229TBN6"/>
<reference evidence="2" key="1">
    <citation type="submission" date="2017-07" db="EMBL/GenBank/DDBJ databases">
        <title>Comparative genome mining reveals phylogenetic distribution patterns of secondary metabolites in Amycolatopsis.</title>
        <authorList>
            <person name="Adamek M."/>
            <person name="Alanjary M."/>
            <person name="Sales-Ortells H."/>
            <person name="Goodfellow M."/>
            <person name="Bull A.T."/>
            <person name="Kalinowski J."/>
            <person name="Ziemert N."/>
        </authorList>
    </citation>
    <scope>NUCLEOTIDE SEQUENCE [LARGE SCALE GENOMIC DNA]</scope>
    <source>
        <strain evidence="2">H5</strain>
    </source>
</reference>
<evidence type="ECO:0000313" key="1">
    <source>
        <dbReference type="EMBL" id="OXM68667.1"/>
    </source>
</evidence>
<proteinExistence type="predicted"/>
<sequence>MTEQHVTEPREDLAGLTPDELFHRGREHGMDRTNSGADGPAVTTAASFWVAEGGSRVCPVCRHTFRIGERVWVDHAVAGKPARVVHASRELPCHGETVEGGTDDPELAARFFAAVDASNPLKGGVRLKADSPQVAKLVHRVKCAGCGHSLRPLEVIVFCPCDPEKPRCRLAVHNDRARGVSCFDEWLTGRPLEHCPMSYRKRKP</sequence>
<dbReference type="RefSeq" id="WP_093947427.1">
    <property type="nucleotide sequence ID" value="NZ_NMUL01000009.1"/>
</dbReference>
<keyword evidence="2" id="KW-1185">Reference proteome</keyword>